<feature type="transmembrane region" description="Helical" evidence="2">
    <location>
        <begin position="258"/>
        <end position="281"/>
    </location>
</feature>
<dbReference type="InterPro" id="IPR020067">
    <property type="entry name" value="Frizzled_dom"/>
</dbReference>
<keyword evidence="2" id="KW-1133">Transmembrane helix</keyword>
<name>A0A813K9M8_POLGL</name>
<dbReference type="Proteomes" id="UP000626109">
    <property type="component" value="Unassembled WGS sequence"/>
</dbReference>
<accession>A0A813K9M8</accession>
<gene>
    <name evidence="5" type="ORF">PGLA2088_LOCUS29642</name>
</gene>
<reference evidence="5" key="1">
    <citation type="submission" date="2021-02" db="EMBL/GenBank/DDBJ databases">
        <authorList>
            <person name="Dougan E. K."/>
            <person name="Rhodes N."/>
            <person name="Thang M."/>
            <person name="Chan C."/>
        </authorList>
    </citation>
    <scope>NUCLEOTIDE SEQUENCE</scope>
</reference>
<keyword evidence="2" id="KW-0472">Membrane</keyword>
<dbReference type="EMBL" id="CAJNNW010028421">
    <property type="protein sequence ID" value="CAE8696027.1"/>
    <property type="molecule type" value="Genomic_DNA"/>
</dbReference>
<evidence type="ECO:0000313" key="5">
    <source>
        <dbReference type="EMBL" id="CAE8696027.1"/>
    </source>
</evidence>
<evidence type="ECO:0000313" key="6">
    <source>
        <dbReference type="Proteomes" id="UP000626109"/>
    </source>
</evidence>
<evidence type="ECO:0000256" key="1">
    <source>
        <dbReference type="ARBA" id="ARBA00023157"/>
    </source>
</evidence>
<feature type="signal peptide" evidence="3">
    <location>
        <begin position="1"/>
        <end position="22"/>
    </location>
</feature>
<organism evidence="5 6">
    <name type="scientific">Polarella glacialis</name>
    <name type="common">Dinoflagellate</name>
    <dbReference type="NCBI Taxonomy" id="89957"/>
    <lineage>
        <taxon>Eukaryota</taxon>
        <taxon>Sar</taxon>
        <taxon>Alveolata</taxon>
        <taxon>Dinophyceae</taxon>
        <taxon>Suessiales</taxon>
        <taxon>Suessiaceae</taxon>
        <taxon>Polarella</taxon>
    </lineage>
</organism>
<sequence length="432" mass="47510">MMRGTSQLQLRFQAWVFVLCLGERFLPGLGGIFDGEEPNGLAGGLETLRPLNWSVYLGRSECEIPARSGRINGVCMESEQELGSQISFCKDVVKYRACVPATQPLWPHWNATKKDALLAHLFKEIVEARLAKEMNVTADIFVELHLLSNPGCFTALRNALCWYNFPKCNDQNVSLPLCQSSCEQYYGKCLHKAGADGLYEACSAPAVAGTGLFKSEAPGRDQILAPDNETCESTGELAKTYLEDVVQQEIWLLTPSGMAMMAFVALLIFGVAYCLLVPYGLRAYVQWGTRQLLLQPVKLFRKLPPINGRNVLLLFGVLFLIFIVVGVIWRQRPGMSLSDRFGRKLAEDAGPNATTEITDESVFIPKAANYKASVSQPLTKRQMRQLIGSCSCTGSSWRKSEPSSAVLAVATSVGLLASWGPSRPPTPTSQTR</sequence>
<feature type="transmembrane region" description="Helical" evidence="2">
    <location>
        <begin position="311"/>
        <end position="329"/>
    </location>
</feature>
<feature type="chain" id="PRO_5032339146" description="FZ domain-containing protein" evidence="3">
    <location>
        <begin position="23"/>
        <end position="432"/>
    </location>
</feature>
<proteinExistence type="predicted"/>
<dbReference type="InterPro" id="IPR036790">
    <property type="entry name" value="Frizzled_dom_sf"/>
</dbReference>
<evidence type="ECO:0000256" key="2">
    <source>
        <dbReference type="SAM" id="Phobius"/>
    </source>
</evidence>
<evidence type="ECO:0000259" key="4">
    <source>
        <dbReference type="PROSITE" id="PS50038"/>
    </source>
</evidence>
<feature type="domain" description="FZ" evidence="4">
    <location>
        <begin position="84"/>
        <end position="234"/>
    </location>
</feature>
<keyword evidence="1" id="KW-1015">Disulfide bond</keyword>
<dbReference type="SUPFAM" id="SSF63501">
    <property type="entry name" value="Frizzled cysteine-rich domain"/>
    <property type="match status" value="1"/>
</dbReference>
<keyword evidence="2" id="KW-0812">Transmembrane</keyword>
<evidence type="ECO:0000256" key="3">
    <source>
        <dbReference type="SAM" id="SignalP"/>
    </source>
</evidence>
<dbReference type="Gene3D" id="1.10.2000.10">
    <property type="entry name" value="Frizzled cysteine-rich domain"/>
    <property type="match status" value="1"/>
</dbReference>
<dbReference type="AlphaFoldDB" id="A0A813K9M8"/>
<protein>
    <recommendedName>
        <fullName evidence="4">FZ domain-containing protein</fullName>
    </recommendedName>
</protein>
<keyword evidence="3" id="KW-0732">Signal</keyword>
<dbReference type="PROSITE" id="PS50038">
    <property type="entry name" value="FZ"/>
    <property type="match status" value="1"/>
</dbReference>
<comment type="caution">
    <text evidence="5">The sequence shown here is derived from an EMBL/GenBank/DDBJ whole genome shotgun (WGS) entry which is preliminary data.</text>
</comment>